<accession>A0AAV4TMD0</accession>
<dbReference type="EMBL" id="BPLR01011394">
    <property type="protein sequence ID" value="GIY46276.1"/>
    <property type="molecule type" value="Genomic_DNA"/>
</dbReference>
<reference evidence="1 2" key="1">
    <citation type="submission" date="2021-06" db="EMBL/GenBank/DDBJ databases">
        <title>Caerostris extrusa draft genome.</title>
        <authorList>
            <person name="Kono N."/>
            <person name="Arakawa K."/>
        </authorList>
    </citation>
    <scope>NUCLEOTIDE SEQUENCE [LARGE SCALE GENOMIC DNA]</scope>
</reference>
<name>A0AAV4TMD0_CAEEX</name>
<keyword evidence="2" id="KW-1185">Reference proteome</keyword>
<dbReference type="Proteomes" id="UP001054945">
    <property type="component" value="Unassembled WGS sequence"/>
</dbReference>
<proteinExistence type="predicted"/>
<evidence type="ECO:0000313" key="2">
    <source>
        <dbReference type="Proteomes" id="UP001054945"/>
    </source>
</evidence>
<dbReference type="AlphaFoldDB" id="A0AAV4TMD0"/>
<evidence type="ECO:0000313" key="1">
    <source>
        <dbReference type="EMBL" id="GIY46276.1"/>
    </source>
</evidence>
<sequence>MPRSFWSQHREFEAGSMINDQFEANEPVREAERDHTSIHLTGNENKNKKINECIACFSIQFLVDVSVRQDYFSFAL</sequence>
<comment type="caution">
    <text evidence="1">The sequence shown here is derived from an EMBL/GenBank/DDBJ whole genome shotgun (WGS) entry which is preliminary data.</text>
</comment>
<protein>
    <submittedName>
        <fullName evidence="1">Uncharacterized protein</fullName>
    </submittedName>
</protein>
<gene>
    <name evidence="1" type="ORF">CEXT_375971</name>
</gene>
<organism evidence="1 2">
    <name type="scientific">Caerostris extrusa</name>
    <name type="common">Bark spider</name>
    <name type="synonym">Caerostris bankana</name>
    <dbReference type="NCBI Taxonomy" id="172846"/>
    <lineage>
        <taxon>Eukaryota</taxon>
        <taxon>Metazoa</taxon>
        <taxon>Ecdysozoa</taxon>
        <taxon>Arthropoda</taxon>
        <taxon>Chelicerata</taxon>
        <taxon>Arachnida</taxon>
        <taxon>Araneae</taxon>
        <taxon>Araneomorphae</taxon>
        <taxon>Entelegynae</taxon>
        <taxon>Araneoidea</taxon>
        <taxon>Araneidae</taxon>
        <taxon>Caerostris</taxon>
    </lineage>
</organism>